<feature type="transmembrane region" description="Helical" evidence="7">
    <location>
        <begin position="178"/>
        <end position="199"/>
    </location>
</feature>
<keyword evidence="10" id="KW-1185">Reference proteome</keyword>
<evidence type="ECO:0000256" key="3">
    <source>
        <dbReference type="ARBA" id="ARBA00022989"/>
    </source>
</evidence>
<name>A0AAN6N0I8_9PEZI</name>
<comment type="subcellular location">
    <subcellularLocation>
        <location evidence="1">Membrane</location>
        <topology evidence="1">Multi-pass membrane protein</topology>
    </subcellularLocation>
</comment>
<evidence type="ECO:0000256" key="4">
    <source>
        <dbReference type="ARBA" id="ARBA00023136"/>
    </source>
</evidence>
<evidence type="ECO:0000313" key="9">
    <source>
        <dbReference type="EMBL" id="KAK3936525.1"/>
    </source>
</evidence>
<dbReference type="EMBL" id="MU853881">
    <property type="protein sequence ID" value="KAK3936525.1"/>
    <property type="molecule type" value="Genomic_DNA"/>
</dbReference>
<feature type="transmembrane region" description="Helical" evidence="7">
    <location>
        <begin position="211"/>
        <end position="232"/>
    </location>
</feature>
<dbReference type="GO" id="GO:0016020">
    <property type="term" value="C:membrane"/>
    <property type="evidence" value="ECO:0007669"/>
    <property type="project" value="UniProtKB-SubCell"/>
</dbReference>
<comment type="similarity">
    <text evidence="5">Belongs to the SAT4 family.</text>
</comment>
<feature type="compositionally biased region" description="Basic and acidic residues" evidence="6">
    <location>
        <begin position="353"/>
        <end position="368"/>
    </location>
</feature>
<evidence type="ECO:0000256" key="6">
    <source>
        <dbReference type="SAM" id="MobiDB-lite"/>
    </source>
</evidence>
<dbReference type="Pfam" id="PF20684">
    <property type="entry name" value="Fung_rhodopsin"/>
    <property type="match status" value="1"/>
</dbReference>
<feature type="transmembrane region" description="Helical" evidence="7">
    <location>
        <begin position="130"/>
        <end position="158"/>
    </location>
</feature>
<feature type="transmembrane region" description="Helical" evidence="7">
    <location>
        <begin position="252"/>
        <end position="270"/>
    </location>
</feature>
<keyword evidence="4 7" id="KW-0472">Membrane</keyword>
<feature type="transmembrane region" description="Helical" evidence="7">
    <location>
        <begin position="95"/>
        <end position="118"/>
    </location>
</feature>
<reference evidence="10" key="1">
    <citation type="journal article" date="2023" name="Mol. Phylogenet. Evol.">
        <title>Genome-scale phylogeny and comparative genomics of the fungal order Sordariales.</title>
        <authorList>
            <person name="Hensen N."/>
            <person name="Bonometti L."/>
            <person name="Westerberg I."/>
            <person name="Brannstrom I.O."/>
            <person name="Guillou S."/>
            <person name="Cros-Aarteil S."/>
            <person name="Calhoun S."/>
            <person name="Haridas S."/>
            <person name="Kuo A."/>
            <person name="Mondo S."/>
            <person name="Pangilinan J."/>
            <person name="Riley R."/>
            <person name="LaButti K."/>
            <person name="Andreopoulos B."/>
            <person name="Lipzen A."/>
            <person name="Chen C."/>
            <person name="Yan M."/>
            <person name="Daum C."/>
            <person name="Ng V."/>
            <person name="Clum A."/>
            <person name="Steindorff A."/>
            <person name="Ohm R.A."/>
            <person name="Martin F."/>
            <person name="Silar P."/>
            <person name="Natvig D.O."/>
            <person name="Lalanne C."/>
            <person name="Gautier V."/>
            <person name="Ament-Velasquez S.L."/>
            <person name="Kruys A."/>
            <person name="Hutchinson M.I."/>
            <person name="Powell A.J."/>
            <person name="Barry K."/>
            <person name="Miller A.N."/>
            <person name="Grigoriev I.V."/>
            <person name="Debuchy R."/>
            <person name="Gladieux P."/>
            <person name="Hiltunen Thoren M."/>
            <person name="Johannesson H."/>
        </authorList>
    </citation>
    <scope>NUCLEOTIDE SEQUENCE [LARGE SCALE GENOMIC DNA]</scope>
    <source>
        <strain evidence="10">CBS 340.73</strain>
    </source>
</reference>
<accession>A0AAN6N0I8</accession>
<feature type="transmembrane region" description="Helical" evidence="7">
    <location>
        <begin position="20"/>
        <end position="40"/>
    </location>
</feature>
<keyword evidence="3 7" id="KW-1133">Transmembrane helix</keyword>
<feature type="region of interest" description="Disordered" evidence="6">
    <location>
        <begin position="320"/>
        <end position="437"/>
    </location>
</feature>
<protein>
    <submittedName>
        <fullName evidence="9">Integral membrane protein</fullName>
    </submittedName>
</protein>
<feature type="domain" description="Rhodopsin" evidence="8">
    <location>
        <begin position="36"/>
        <end position="274"/>
    </location>
</feature>
<keyword evidence="2 7" id="KW-0812">Transmembrane</keyword>
<evidence type="ECO:0000256" key="1">
    <source>
        <dbReference type="ARBA" id="ARBA00004141"/>
    </source>
</evidence>
<dbReference type="InterPro" id="IPR049326">
    <property type="entry name" value="Rhodopsin_dom_fungi"/>
</dbReference>
<feature type="compositionally biased region" description="Basic and acidic residues" evidence="6">
    <location>
        <begin position="398"/>
        <end position="408"/>
    </location>
</feature>
<proteinExistence type="inferred from homology"/>
<organism evidence="9 10">
    <name type="scientific">Diplogelasinospora grovesii</name>
    <dbReference type="NCBI Taxonomy" id="303347"/>
    <lineage>
        <taxon>Eukaryota</taxon>
        <taxon>Fungi</taxon>
        <taxon>Dikarya</taxon>
        <taxon>Ascomycota</taxon>
        <taxon>Pezizomycotina</taxon>
        <taxon>Sordariomycetes</taxon>
        <taxon>Sordariomycetidae</taxon>
        <taxon>Sordariales</taxon>
        <taxon>Diplogelasinosporaceae</taxon>
        <taxon>Diplogelasinospora</taxon>
    </lineage>
</organism>
<dbReference type="AlphaFoldDB" id="A0AAN6N0I8"/>
<gene>
    <name evidence="9" type="ORF">QBC46DRAFT_357423</name>
</gene>
<evidence type="ECO:0000313" key="10">
    <source>
        <dbReference type="Proteomes" id="UP001303473"/>
    </source>
</evidence>
<evidence type="ECO:0000256" key="2">
    <source>
        <dbReference type="ARBA" id="ARBA00022692"/>
    </source>
</evidence>
<dbReference type="Proteomes" id="UP001303473">
    <property type="component" value="Unassembled WGS sequence"/>
</dbReference>
<evidence type="ECO:0000259" key="8">
    <source>
        <dbReference type="Pfam" id="PF20684"/>
    </source>
</evidence>
<feature type="transmembrane region" description="Helical" evidence="7">
    <location>
        <begin position="52"/>
        <end position="75"/>
    </location>
</feature>
<comment type="caution">
    <text evidence="9">The sequence shown here is derived from an EMBL/GenBank/DDBJ whole genome shotgun (WGS) entry which is preliminary data.</text>
</comment>
<dbReference type="PANTHER" id="PTHR33048">
    <property type="entry name" value="PTH11-LIKE INTEGRAL MEMBRANE PROTEIN (AFU_ORTHOLOGUE AFUA_5G11245)"/>
    <property type="match status" value="1"/>
</dbReference>
<dbReference type="PANTHER" id="PTHR33048:SF47">
    <property type="entry name" value="INTEGRAL MEMBRANE PROTEIN-RELATED"/>
    <property type="match status" value="1"/>
</dbReference>
<evidence type="ECO:0000256" key="7">
    <source>
        <dbReference type="SAM" id="Phobius"/>
    </source>
</evidence>
<sequence length="461" mass="49819">MASTAPNHALDGESKKAEIISILSVCCFLSTALVILRVFTRSYVVRAFGPDDWTLVVAQVLALGAALTIFMEQHFGLGQHIWTIGDDMVPYLESFYASMLVYNAAIVTVKISIVLMYRRIFNVGKHMQRATLATLIFLCAWGVALVVTLSQVCIPARAFWEPENVPGGGKCMPLVPVFFVPAVINMITDFIIFLMPLPAIRQLQLPLKQKIILSLILCLGLFTCVISIVRLSTLDAAATSSDSTWDNTEAALWSYLELTIAIIAACLPTLRPFMGRYFPRFMAILGGNLSGNSGGTGGGNHGNAAGLSAGGHRTELATWGGTTGRDVHKSHGSVAKGSPSDSTDALYDADPEIALHELDTTTTTKEDMLDNSGPGRKPPRRGSRRGTETPGGNIVEGYRQHVERRQGKNETVIGVASPGSRESDGSSELLQYGTSPGEQYRYPAGIRATTVIKQEYNYQTG</sequence>
<dbReference type="InterPro" id="IPR052337">
    <property type="entry name" value="SAT4-like"/>
</dbReference>
<evidence type="ECO:0000256" key="5">
    <source>
        <dbReference type="ARBA" id="ARBA00038359"/>
    </source>
</evidence>
<feature type="compositionally biased region" description="Polar residues" evidence="6">
    <location>
        <begin position="426"/>
        <end position="437"/>
    </location>
</feature>